<dbReference type="AlphaFoldDB" id="A0A319DPS0"/>
<evidence type="ECO:0000313" key="2">
    <source>
        <dbReference type="Proteomes" id="UP000247810"/>
    </source>
</evidence>
<dbReference type="OrthoDB" id="4377946at2759"/>
<organism evidence="1 2">
    <name type="scientific">Aspergillus ellipticus CBS 707.79</name>
    <dbReference type="NCBI Taxonomy" id="1448320"/>
    <lineage>
        <taxon>Eukaryota</taxon>
        <taxon>Fungi</taxon>
        <taxon>Dikarya</taxon>
        <taxon>Ascomycota</taxon>
        <taxon>Pezizomycotina</taxon>
        <taxon>Eurotiomycetes</taxon>
        <taxon>Eurotiomycetidae</taxon>
        <taxon>Eurotiales</taxon>
        <taxon>Aspergillaceae</taxon>
        <taxon>Aspergillus</taxon>
        <taxon>Aspergillus subgen. Circumdati</taxon>
    </lineage>
</organism>
<gene>
    <name evidence="1" type="ORF">BO71DRAFT_313491</name>
</gene>
<dbReference type="Proteomes" id="UP000247810">
    <property type="component" value="Unassembled WGS sequence"/>
</dbReference>
<proteinExistence type="predicted"/>
<evidence type="ECO:0000313" key="1">
    <source>
        <dbReference type="EMBL" id="PYH99566.1"/>
    </source>
</evidence>
<accession>A0A319DPS0</accession>
<keyword evidence="2" id="KW-1185">Reference proteome</keyword>
<dbReference type="VEuPathDB" id="FungiDB:BO71DRAFT_313491"/>
<dbReference type="EMBL" id="KZ825800">
    <property type="protein sequence ID" value="PYH99566.1"/>
    <property type="molecule type" value="Genomic_DNA"/>
</dbReference>
<sequence>MKWDEFTTERYWDLCEPMTVSWSHVENEDDKVFSIYLTNRVDYPPVTDLVLRYVRMDQDRVTIPAPGPLHIPYEYVPSFLAFFLDCHYRLWASAINSPETIYAETDVFCIGREEDRDRDRDGGKAGKGGKK</sequence>
<protein>
    <submittedName>
        <fullName evidence="1">Uncharacterized protein</fullName>
    </submittedName>
</protein>
<reference evidence="1 2" key="1">
    <citation type="submission" date="2018-02" db="EMBL/GenBank/DDBJ databases">
        <title>The genomes of Aspergillus section Nigri reveals drivers in fungal speciation.</title>
        <authorList>
            <consortium name="DOE Joint Genome Institute"/>
            <person name="Vesth T.C."/>
            <person name="Nybo J."/>
            <person name="Theobald S."/>
            <person name="Brandl J."/>
            <person name="Frisvad J.C."/>
            <person name="Nielsen K.F."/>
            <person name="Lyhne E.K."/>
            <person name="Kogle M.E."/>
            <person name="Kuo A."/>
            <person name="Riley R."/>
            <person name="Clum A."/>
            <person name="Nolan M."/>
            <person name="Lipzen A."/>
            <person name="Salamov A."/>
            <person name="Henrissat B."/>
            <person name="Wiebenga A."/>
            <person name="De vries R.P."/>
            <person name="Grigoriev I.V."/>
            <person name="Mortensen U.H."/>
            <person name="Andersen M.R."/>
            <person name="Baker S.E."/>
        </authorList>
    </citation>
    <scope>NUCLEOTIDE SEQUENCE [LARGE SCALE GENOMIC DNA]</scope>
    <source>
        <strain evidence="1 2">CBS 707.79</strain>
    </source>
</reference>
<name>A0A319DPS0_9EURO</name>